<name>A0A5J5AWP6_9ASTE</name>
<evidence type="ECO:0000259" key="9">
    <source>
        <dbReference type="Pfam" id="PF13962"/>
    </source>
</evidence>
<feature type="domain" description="PGG" evidence="9">
    <location>
        <begin position="289"/>
        <end position="386"/>
    </location>
</feature>
<protein>
    <recommendedName>
        <fullName evidence="9">PGG domain-containing protein</fullName>
    </recommendedName>
</protein>
<dbReference type="Pfam" id="PF12796">
    <property type="entry name" value="Ank_2"/>
    <property type="match status" value="2"/>
</dbReference>
<evidence type="ECO:0000256" key="1">
    <source>
        <dbReference type="ARBA" id="ARBA00004141"/>
    </source>
</evidence>
<dbReference type="Proteomes" id="UP000325577">
    <property type="component" value="Linkage Group LG18"/>
</dbReference>
<feature type="repeat" description="ANK" evidence="7">
    <location>
        <begin position="71"/>
        <end position="103"/>
    </location>
</feature>
<dbReference type="InterPro" id="IPR036770">
    <property type="entry name" value="Ankyrin_rpt-contain_sf"/>
</dbReference>
<feature type="transmembrane region" description="Helical" evidence="8">
    <location>
        <begin position="286"/>
        <end position="307"/>
    </location>
</feature>
<keyword evidence="11" id="KW-1185">Reference proteome</keyword>
<feature type="transmembrane region" description="Helical" evidence="8">
    <location>
        <begin position="393"/>
        <end position="413"/>
    </location>
</feature>
<dbReference type="PROSITE" id="PS50088">
    <property type="entry name" value="ANK_REPEAT"/>
    <property type="match status" value="2"/>
</dbReference>
<evidence type="ECO:0000256" key="6">
    <source>
        <dbReference type="ARBA" id="ARBA00023136"/>
    </source>
</evidence>
<evidence type="ECO:0000256" key="2">
    <source>
        <dbReference type="ARBA" id="ARBA00022692"/>
    </source>
</evidence>
<keyword evidence="2 8" id="KW-0812">Transmembrane</keyword>
<dbReference type="InterPro" id="IPR002110">
    <property type="entry name" value="Ankyrin_rpt"/>
</dbReference>
<accession>A0A5J5AWP6</accession>
<evidence type="ECO:0000256" key="4">
    <source>
        <dbReference type="ARBA" id="ARBA00022989"/>
    </source>
</evidence>
<dbReference type="OrthoDB" id="1517760at2759"/>
<evidence type="ECO:0000256" key="7">
    <source>
        <dbReference type="PROSITE-ProRule" id="PRU00023"/>
    </source>
</evidence>
<keyword evidence="5 7" id="KW-0040">ANK repeat</keyword>
<dbReference type="GO" id="GO:0005886">
    <property type="term" value="C:plasma membrane"/>
    <property type="evidence" value="ECO:0007669"/>
    <property type="project" value="TreeGrafter"/>
</dbReference>
<dbReference type="Gene3D" id="1.25.40.20">
    <property type="entry name" value="Ankyrin repeat-containing domain"/>
    <property type="match status" value="2"/>
</dbReference>
<feature type="repeat" description="ANK" evidence="7">
    <location>
        <begin position="105"/>
        <end position="127"/>
    </location>
</feature>
<dbReference type="AlphaFoldDB" id="A0A5J5AWP6"/>
<dbReference type="PANTHER" id="PTHR24186:SF38">
    <property type="entry name" value="ANKYRIN REPEAT FAMILY PROTEIN"/>
    <property type="match status" value="1"/>
</dbReference>
<proteinExistence type="predicted"/>
<keyword evidence="4 8" id="KW-1133">Transmembrane helix</keyword>
<dbReference type="Pfam" id="PF13962">
    <property type="entry name" value="PGG"/>
    <property type="match status" value="1"/>
</dbReference>
<dbReference type="EMBL" id="CM018041">
    <property type="protein sequence ID" value="KAA8533927.1"/>
    <property type="molecule type" value="Genomic_DNA"/>
</dbReference>
<evidence type="ECO:0000256" key="5">
    <source>
        <dbReference type="ARBA" id="ARBA00023043"/>
    </source>
</evidence>
<reference evidence="10 11" key="1">
    <citation type="submission" date="2019-09" db="EMBL/GenBank/DDBJ databases">
        <title>A chromosome-level genome assembly of the Chinese tupelo Nyssa sinensis.</title>
        <authorList>
            <person name="Yang X."/>
            <person name="Kang M."/>
            <person name="Yang Y."/>
            <person name="Xiong H."/>
            <person name="Wang M."/>
            <person name="Zhang Z."/>
            <person name="Wang Z."/>
            <person name="Wu H."/>
            <person name="Ma T."/>
            <person name="Liu J."/>
            <person name="Xi Z."/>
        </authorList>
    </citation>
    <scope>NUCLEOTIDE SEQUENCE [LARGE SCALE GENOMIC DNA]</scope>
    <source>
        <strain evidence="10">J267</strain>
        <tissue evidence="10">Leaf</tissue>
    </source>
</reference>
<evidence type="ECO:0000313" key="10">
    <source>
        <dbReference type="EMBL" id="KAA8533927.1"/>
    </source>
</evidence>
<gene>
    <name evidence="10" type="ORF">F0562_031444</name>
</gene>
<dbReference type="PANTHER" id="PTHR24186">
    <property type="entry name" value="PROTEIN PHOSPHATASE 1 REGULATORY SUBUNIT"/>
    <property type="match status" value="1"/>
</dbReference>
<dbReference type="SUPFAM" id="SSF48403">
    <property type="entry name" value="Ankyrin repeat"/>
    <property type="match status" value="1"/>
</dbReference>
<dbReference type="PROSITE" id="PS50297">
    <property type="entry name" value="ANK_REP_REGION"/>
    <property type="match status" value="2"/>
</dbReference>
<dbReference type="InterPro" id="IPR026961">
    <property type="entry name" value="PGG_dom"/>
</dbReference>
<sequence length="428" mass="46665">MSLLPRHRFIFWPISHVEGCCQSNSFEPLNDLEVVEPSGNRLLTAAELGNCDAVEEKLAREPGCAEEVNADGLTPLHLACREGHVGIVRKLISSSAKLCFKTDKVGGTPLHTAAMNGRVDVIKVLLQACPESVKEVTATGETCLHTAVVYHKGKVVQFLVKWLAERTDYNYLVNGKDYGGNTVLHIATSRKQLQTLKVLLTYNPSISSVVDVNAMNSGGFTALDILDVLPYCGKTDMEIDKLLRRAGALRARDMIHHDAVYACRRGCHQPSNIDTIKAIIKPRREYACGVLLVIATMLATVTFRAAFSPPGGNFKEGYVYNYHGDGTLQLKRSESIITSSFLLFNSTGFVASVAIIIFLLHEFPMKPWPQISISTLFGSYMCLIMAISPSKALALLLIALPFLLLAALGKIYGFAGQRSSVSSCNGDA</sequence>
<evidence type="ECO:0000256" key="8">
    <source>
        <dbReference type="SAM" id="Phobius"/>
    </source>
</evidence>
<dbReference type="SMART" id="SM00248">
    <property type="entry name" value="ANK"/>
    <property type="match status" value="4"/>
</dbReference>
<comment type="subcellular location">
    <subcellularLocation>
        <location evidence="1">Membrane</location>
        <topology evidence="1">Multi-pass membrane protein</topology>
    </subcellularLocation>
</comment>
<evidence type="ECO:0000313" key="11">
    <source>
        <dbReference type="Proteomes" id="UP000325577"/>
    </source>
</evidence>
<feature type="transmembrane region" description="Helical" evidence="8">
    <location>
        <begin position="367"/>
        <end position="387"/>
    </location>
</feature>
<feature type="transmembrane region" description="Helical" evidence="8">
    <location>
        <begin position="336"/>
        <end position="360"/>
    </location>
</feature>
<keyword evidence="3" id="KW-0677">Repeat</keyword>
<keyword evidence="6 8" id="KW-0472">Membrane</keyword>
<organism evidence="10 11">
    <name type="scientific">Nyssa sinensis</name>
    <dbReference type="NCBI Taxonomy" id="561372"/>
    <lineage>
        <taxon>Eukaryota</taxon>
        <taxon>Viridiplantae</taxon>
        <taxon>Streptophyta</taxon>
        <taxon>Embryophyta</taxon>
        <taxon>Tracheophyta</taxon>
        <taxon>Spermatophyta</taxon>
        <taxon>Magnoliopsida</taxon>
        <taxon>eudicotyledons</taxon>
        <taxon>Gunneridae</taxon>
        <taxon>Pentapetalae</taxon>
        <taxon>asterids</taxon>
        <taxon>Cornales</taxon>
        <taxon>Nyssaceae</taxon>
        <taxon>Nyssa</taxon>
    </lineage>
</organism>
<evidence type="ECO:0000256" key="3">
    <source>
        <dbReference type="ARBA" id="ARBA00022737"/>
    </source>
</evidence>